<evidence type="ECO:0000313" key="10">
    <source>
        <dbReference type="EMBL" id="KIV98618.1"/>
    </source>
</evidence>
<dbReference type="InterPro" id="IPR050727">
    <property type="entry name" value="GH43_arabinanases"/>
</dbReference>
<protein>
    <recommendedName>
        <fullName evidence="5">Endo-1,5-alpha-L-arabinanase A</fullName>
    </recommendedName>
</protein>
<reference evidence="10 11" key="1">
    <citation type="submission" date="2015-01" db="EMBL/GenBank/DDBJ databases">
        <title>The Genome Sequence of Ochroconis gallopava CBS43764.</title>
        <authorList>
            <consortium name="The Broad Institute Genomics Platform"/>
            <person name="Cuomo C."/>
            <person name="de Hoog S."/>
            <person name="Gorbushina A."/>
            <person name="Stielow B."/>
            <person name="Teixiera M."/>
            <person name="Abouelleil A."/>
            <person name="Chapman S.B."/>
            <person name="Priest M."/>
            <person name="Young S.K."/>
            <person name="Wortman J."/>
            <person name="Nusbaum C."/>
            <person name="Birren B."/>
        </authorList>
    </citation>
    <scope>NUCLEOTIDE SEQUENCE [LARGE SCALE GENOMIC DNA]</scope>
    <source>
        <strain evidence="10 11">CBS 43764</strain>
    </source>
</reference>
<comment type="pathway">
    <text evidence="1">Glycan metabolism; L-arabinan degradation.</text>
</comment>
<dbReference type="PANTHER" id="PTHR43301">
    <property type="entry name" value="ARABINAN ENDO-1,5-ALPHA-L-ARABINOSIDASE"/>
    <property type="match status" value="1"/>
</dbReference>
<dbReference type="Gene3D" id="2.115.10.20">
    <property type="entry name" value="Glycosyl hydrolase domain, family 43"/>
    <property type="match status" value="1"/>
</dbReference>
<evidence type="ECO:0000256" key="3">
    <source>
        <dbReference type="ARBA" id="ARBA00022801"/>
    </source>
</evidence>
<dbReference type="HOGENOM" id="CLU_009397_8_0_1"/>
<keyword evidence="11" id="KW-1185">Reference proteome</keyword>
<dbReference type="AlphaFoldDB" id="A0A0D2AI75"/>
<feature type="chain" id="PRO_5002253637" description="Endo-1,5-alpha-L-arabinanase A" evidence="9">
    <location>
        <begin position="21"/>
        <end position="332"/>
    </location>
</feature>
<evidence type="ECO:0000256" key="2">
    <source>
        <dbReference type="ARBA" id="ARBA00009865"/>
    </source>
</evidence>
<evidence type="ECO:0000313" key="11">
    <source>
        <dbReference type="Proteomes" id="UP000053259"/>
    </source>
</evidence>
<dbReference type="CDD" id="cd08999">
    <property type="entry name" value="GH43_ABN-like"/>
    <property type="match status" value="1"/>
</dbReference>
<evidence type="ECO:0000256" key="4">
    <source>
        <dbReference type="ARBA" id="ARBA00023295"/>
    </source>
</evidence>
<feature type="active site" description="Proton acceptor" evidence="6">
    <location>
        <position position="34"/>
    </location>
</feature>
<dbReference type="GO" id="GO:0005975">
    <property type="term" value="P:carbohydrate metabolic process"/>
    <property type="evidence" value="ECO:0007669"/>
    <property type="project" value="InterPro"/>
</dbReference>
<keyword evidence="3 8" id="KW-0378">Hydrolase</keyword>
<organism evidence="10 11">
    <name type="scientific">Verruconis gallopava</name>
    <dbReference type="NCBI Taxonomy" id="253628"/>
    <lineage>
        <taxon>Eukaryota</taxon>
        <taxon>Fungi</taxon>
        <taxon>Dikarya</taxon>
        <taxon>Ascomycota</taxon>
        <taxon>Pezizomycotina</taxon>
        <taxon>Dothideomycetes</taxon>
        <taxon>Pleosporomycetidae</taxon>
        <taxon>Venturiales</taxon>
        <taxon>Sympoventuriaceae</taxon>
        <taxon>Verruconis</taxon>
    </lineage>
</organism>
<dbReference type="InterPro" id="IPR006710">
    <property type="entry name" value="Glyco_hydro_43"/>
</dbReference>
<dbReference type="InterPro" id="IPR023296">
    <property type="entry name" value="Glyco_hydro_beta-prop_sf"/>
</dbReference>
<evidence type="ECO:0000256" key="6">
    <source>
        <dbReference type="PIRSR" id="PIRSR606710-1"/>
    </source>
</evidence>
<dbReference type="SUPFAM" id="SSF75005">
    <property type="entry name" value="Arabinanase/levansucrase/invertase"/>
    <property type="match status" value="1"/>
</dbReference>
<evidence type="ECO:0000256" key="5">
    <source>
        <dbReference type="ARBA" id="ARBA00042202"/>
    </source>
</evidence>
<dbReference type="InParanoid" id="A0A0D2AI75"/>
<keyword evidence="4 8" id="KW-0326">Glycosidase</keyword>
<dbReference type="GeneID" id="27317567"/>
<dbReference type="Pfam" id="PF04616">
    <property type="entry name" value="Glyco_hydro_43"/>
    <property type="match status" value="1"/>
</dbReference>
<proteinExistence type="inferred from homology"/>
<dbReference type="PANTHER" id="PTHR43301:SF3">
    <property type="entry name" value="ARABINAN ENDO-1,5-ALPHA-L-ARABINOSIDASE A-RELATED"/>
    <property type="match status" value="1"/>
</dbReference>
<evidence type="ECO:0000256" key="1">
    <source>
        <dbReference type="ARBA" id="ARBA00004834"/>
    </source>
</evidence>
<keyword evidence="9" id="KW-0732">Signal</keyword>
<feature type="site" description="Important for catalytic activity, responsible for pKa modulation of the active site Glu and correct orientation of both the proton donor and substrate" evidence="7">
    <location>
        <position position="167"/>
    </location>
</feature>
<dbReference type="RefSeq" id="XP_016208488.1">
    <property type="nucleotide sequence ID" value="XM_016363681.1"/>
</dbReference>
<dbReference type="VEuPathDB" id="FungiDB:PV09_09594"/>
<dbReference type="GO" id="GO:0004553">
    <property type="term" value="F:hydrolase activity, hydrolyzing O-glycosyl compounds"/>
    <property type="evidence" value="ECO:0007669"/>
    <property type="project" value="InterPro"/>
</dbReference>
<feature type="signal peptide" evidence="9">
    <location>
        <begin position="1"/>
        <end position="20"/>
    </location>
</feature>
<accession>A0A0D2AI75</accession>
<comment type="similarity">
    <text evidence="2 8">Belongs to the glycosyl hydrolase 43 family.</text>
</comment>
<dbReference type="OrthoDB" id="3879658at2759"/>
<gene>
    <name evidence="10" type="ORF">PV09_09594</name>
</gene>
<dbReference type="Proteomes" id="UP000053259">
    <property type="component" value="Unassembled WGS sequence"/>
</dbReference>
<feature type="active site" description="Proton donor" evidence="6">
    <location>
        <position position="244"/>
    </location>
</feature>
<dbReference type="STRING" id="253628.A0A0D2AI75"/>
<sequence>MNYRILQLVLAVLLVRFCQSLNLTALPALANFSDPSLVYDSSSSNWYAFSTNEGGKNVPVAWSSDFIQWNRSPNDSLPSSSLPAWAKANGPVWAPDVSYNGSHFIMYYTATLSDYPAHHCIGAAVSPNATGPYSPLGKDPLICPSPTGQGNAYSPVIESNGTGGAIDAFGYMDSSQQRYIVYKIDGNSLNSNTGSDGVCGNNGTDTIPTPIMIVAVANDGITPTGTGTPVQILGLDETDPEIIEAPSIMRLSNGTYVLFYSSGCFLTPEYTVKFAVAPSIIANYTKKGSFLVTGDNGLDAPGGLSVAADGKHLVYHANFQGSRALYSGLIDS</sequence>
<dbReference type="EMBL" id="KN847616">
    <property type="protein sequence ID" value="KIV98618.1"/>
    <property type="molecule type" value="Genomic_DNA"/>
</dbReference>
<evidence type="ECO:0000256" key="9">
    <source>
        <dbReference type="SAM" id="SignalP"/>
    </source>
</evidence>
<evidence type="ECO:0000256" key="7">
    <source>
        <dbReference type="PIRSR" id="PIRSR606710-2"/>
    </source>
</evidence>
<name>A0A0D2AI75_9PEZI</name>
<evidence type="ECO:0000256" key="8">
    <source>
        <dbReference type="RuleBase" id="RU361187"/>
    </source>
</evidence>